<dbReference type="RefSeq" id="WP_114461594.1">
    <property type="nucleotide sequence ID" value="NZ_QPIW01000009.1"/>
</dbReference>
<comment type="caution">
    <text evidence="1">The sequence shown here is derived from an EMBL/GenBank/DDBJ whole genome shotgun (WGS) entry which is preliminary data.</text>
</comment>
<protein>
    <submittedName>
        <fullName evidence="1">Uncharacterized protein</fullName>
    </submittedName>
</protein>
<accession>A0A369I745</accession>
<evidence type="ECO:0000313" key="2">
    <source>
        <dbReference type="Proteomes" id="UP000253141"/>
    </source>
</evidence>
<dbReference type="EMBL" id="QPIW01000009">
    <property type="protein sequence ID" value="RDB05589.1"/>
    <property type="molecule type" value="Genomic_DNA"/>
</dbReference>
<keyword evidence="2" id="KW-1185">Reference proteome</keyword>
<organism evidence="1 2">
    <name type="scientific">Runella aurantiaca</name>
    <dbReference type="NCBI Taxonomy" id="2282308"/>
    <lineage>
        <taxon>Bacteria</taxon>
        <taxon>Pseudomonadati</taxon>
        <taxon>Bacteroidota</taxon>
        <taxon>Cytophagia</taxon>
        <taxon>Cytophagales</taxon>
        <taxon>Spirosomataceae</taxon>
        <taxon>Runella</taxon>
    </lineage>
</organism>
<gene>
    <name evidence="1" type="ORF">DVG78_13485</name>
</gene>
<reference evidence="1 2" key="1">
    <citation type="submission" date="2018-07" db="EMBL/GenBank/DDBJ databases">
        <title>Genome analysis of Runella aurantiaca.</title>
        <authorList>
            <person name="Yang X."/>
        </authorList>
    </citation>
    <scope>NUCLEOTIDE SEQUENCE [LARGE SCALE GENOMIC DNA]</scope>
    <source>
        <strain evidence="1 2">YX9</strain>
    </source>
</reference>
<dbReference type="OrthoDB" id="964507at2"/>
<name>A0A369I745_9BACT</name>
<sequence>MERTGCTFDGTDTIIRLDIEAVKRHTEANSPAMIVEQYQELTDEHLEELRTLLAGSGRFAAAK</sequence>
<proteinExistence type="predicted"/>
<dbReference type="Proteomes" id="UP000253141">
    <property type="component" value="Unassembled WGS sequence"/>
</dbReference>
<evidence type="ECO:0000313" key="1">
    <source>
        <dbReference type="EMBL" id="RDB05589.1"/>
    </source>
</evidence>
<dbReference type="AlphaFoldDB" id="A0A369I745"/>